<protein>
    <submittedName>
        <fullName evidence="7">S49 family peptidase</fullName>
    </submittedName>
</protein>
<organism evidence="7 8">
    <name type="scientific">Gemmobacter lutimaris</name>
    <dbReference type="NCBI Taxonomy" id="2306023"/>
    <lineage>
        <taxon>Bacteria</taxon>
        <taxon>Pseudomonadati</taxon>
        <taxon>Pseudomonadota</taxon>
        <taxon>Alphaproteobacteria</taxon>
        <taxon>Rhodobacterales</taxon>
        <taxon>Paracoccaceae</taxon>
        <taxon>Gemmobacter</taxon>
    </lineage>
</organism>
<evidence type="ECO:0000313" key="8">
    <source>
        <dbReference type="Proteomes" id="UP000266649"/>
    </source>
</evidence>
<proteinExistence type="inferred from homology"/>
<evidence type="ECO:0000256" key="1">
    <source>
        <dbReference type="ARBA" id="ARBA00008683"/>
    </source>
</evidence>
<keyword evidence="2" id="KW-0645">Protease</keyword>
<gene>
    <name evidence="7" type="ORF">D2N39_11715</name>
</gene>
<feature type="region of interest" description="Disordered" evidence="5">
    <location>
        <begin position="312"/>
        <end position="334"/>
    </location>
</feature>
<dbReference type="Proteomes" id="UP000266649">
    <property type="component" value="Unassembled WGS sequence"/>
</dbReference>
<comment type="similarity">
    <text evidence="1">Belongs to the peptidase S49 family.</text>
</comment>
<dbReference type="GO" id="GO:0006508">
    <property type="term" value="P:proteolysis"/>
    <property type="evidence" value="ECO:0007669"/>
    <property type="project" value="UniProtKB-KW"/>
</dbReference>
<keyword evidence="3" id="KW-0378">Hydrolase</keyword>
<dbReference type="PANTHER" id="PTHR33209:SF1">
    <property type="entry name" value="PEPTIDASE S49 DOMAIN-CONTAINING PROTEIN"/>
    <property type="match status" value="1"/>
</dbReference>
<feature type="compositionally biased region" description="Basic and acidic residues" evidence="5">
    <location>
        <begin position="312"/>
        <end position="324"/>
    </location>
</feature>
<dbReference type="EMBL" id="QXXQ01000005">
    <property type="protein sequence ID" value="RID91895.1"/>
    <property type="molecule type" value="Genomic_DNA"/>
</dbReference>
<evidence type="ECO:0000259" key="6">
    <source>
        <dbReference type="Pfam" id="PF01343"/>
    </source>
</evidence>
<keyword evidence="8" id="KW-1185">Reference proteome</keyword>
<accession>A0A398BN18</accession>
<dbReference type="Pfam" id="PF01343">
    <property type="entry name" value="Peptidase_S49"/>
    <property type="match status" value="1"/>
</dbReference>
<dbReference type="InterPro" id="IPR002142">
    <property type="entry name" value="Peptidase_S49"/>
</dbReference>
<feature type="compositionally biased region" description="Basic and acidic residues" evidence="5">
    <location>
        <begin position="390"/>
        <end position="401"/>
    </location>
</feature>
<sequence length="446" mass="47309">MSNPFLARFDCEPALVNPEAQGRFSALLNGIASHELAPVVMSTEFASNGDFWTELGEYRTKLIRPYAVKNGVLHIPVKGVLLKDFPYQFFGYATGYEYIRAAFDRGMADPEVKGIALVFDTPGGMVAGNFDLVDHIYGARGEKPIAGFAMEHSYSAGYSLISAADPGRVYVARTGGVGSIGVVTSHVDASAAMEKWGYKITLIYAGKHKVDGNPYEALPDDVKARIQARVDDLYSIFVATVARNRSLKEKAVRDTDALTFSAAEAVSNGLADQIGTLDDAIAAFAADLSKTEDDQMTTKDTAAVDQAAIETARTEGHAAGKTEGHAAGMAEGAKAERTRITTILGSDEGKARPAMALKMATNEKFAALDADTIAEMLAEMPKEQGASSASDDKTPKGKEGAANDFRGAMNSAEHPNVGADGGRETPKAQQRAQRALSMIGHGAKAN</sequence>
<reference evidence="7 8" key="1">
    <citation type="submission" date="2018-09" db="EMBL/GenBank/DDBJ databases">
        <title>Gemmobacter lutimaris sp. nov., a marine bacterium isolated from tidal flat.</title>
        <authorList>
            <person name="Lee D.W."/>
            <person name="Yoo Y."/>
            <person name="Kim J.-J."/>
            <person name="Kim B.S."/>
        </authorList>
    </citation>
    <scope>NUCLEOTIDE SEQUENCE [LARGE SCALE GENOMIC DNA]</scope>
    <source>
        <strain evidence="7 8">YJ-T1-11</strain>
    </source>
</reference>
<keyword evidence="4" id="KW-0720">Serine protease</keyword>
<dbReference type="InterPro" id="IPR029045">
    <property type="entry name" value="ClpP/crotonase-like_dom_sf"/>
</dbReference>
<evidence type="ECO:0000256" key="4">
    <source>
        <dbReference type="ARBA" id="ARBA00022825"/>
    </source>
</evidence>
<feature type="region of interest" description="Disordered" evidence="5">
    <location>
        <begin position="381"/>
        <end position="446"/>
    </location>
</feature>
<dbReference type="OrthoDB" id="266140at2"/>
<evidence type="ECO:0000256" key="2">
    <source>
        <dbReference type="ARBA" id="ARBA00022670"/>
    </source>
</evidence>
<dbReference type="GO" id="GO:0008236">
    <property type="term" value="F:serine-type peptidase activity"/>
    <property type="evidence" value="ECO:0007669"/>
    <property type="project" value="UniProtKB-KW"/>
</dbReference>
<comment type="caution">
    <text evidence="7">The sequence shown here is derived from an EMBL/GenBank/DDBJ whole genome shotgun (WGS) entry which is preliminary data.</text>
</comment>
<evidence type="ECO:0000313" key="7">
    <source>
        <dbReference type="EMBL" id="RID91895.1"/>
    </source>
</evidence>
<evidence type="ECO:0000256" key="3">
    <source>
        <dbReference type="ARBA" id="ARBA00022801"/>
    </source>
</evidence>
<name>A0A398BN18_9RHOB</name>
<dbReference type="CDD" id="cd07022">
    <property type="entry name" value="S49_Sppa_36K_type"/>
    <property type="match status" value="1"/>
</dbReference>
<dbReference type="RefSeq" id="WP_119134956.1">
    <property type="nucleotide sequence ID" value="NZ_QXXQ01000005.1"/>
</dbReference>
<dbReference type="Gene3D" id="3.90.226.10">
    <property type="entry name" value="2-enoyl-CoA Hydratase, Chain A, domain 1"/>
    <property type="match status" value="1"/>
</dbReference>
<evidence type="ECO:0000256" key="5">
    <source>
        <dbReference type="SAM" id="MobiDB-lite"/>
    </source>
</evidence>
<dbReference type="SUPFAM" id="SSF52096">
    <property type="entry name" value="ClpP/crotonase"/>
    <property type="match status" value="1"/>
</dbReference>
<dbReference type="AlphaFoldDB" id="A0A398BN18"/>
<dbReference type="InterPro" id="IPR033855">
    <property type="entry name" value="Protein_C"/>
</dbReference>
<dbReference type="Gene3D" id="6.20.330.10">
    <property type="match status" value="1"/>
</dbReference>
<feature type="domain" description="Peptidase S49" evidence="6">
    <location>
        <begin position="142"/>
        <end position="286"/>
    </location>
</feature>
<dbReference type="PANTHER" id="PTHR33209">
    <property type="entry name" value="PROTEASE 4"/>
    <property type="match status" value="1"/>
</dbReference>